<name>A0A9N9XSU6_PHYSR</name>
<keyword evidence="7" id="KW-0131">Cell cycle</keyword>
<dbReference type="AlphaFoldDB" id="A0A9N9XSU6"/>
<reference evidence="11" key="1">
    <citation type="submission" date="2022-01" db="EMBL/GenBank/DDBJ databases">
        <authorList>
            <person name="King R."/>
        </authorList>
    </citation>
    <scope>NUCLEOTIDE SEQUENCE</scope>
</reference>
<proteinExistence type="inferred from homology"/>
<evidence type="ECO:0000256" key="7">
    <source>
        <dbReference type="ARBA" id="ARBA00023306"/>
    </source>
</evidence>
<dbReference type="EMBL" id="OU900099">
    <property type="protein sequence ID" value="CAG9863003.1"/>
    <property type="molecule type" value="Genomic_DNA"/>
</dbReference>
<accession>A0A9N9XSU6</accession>
<evidence type="ECO:0000256" key="9">
    <source>
        <dbReference type="SAM" id="Coils"/>
    </source>
</evidence>
<comment type="subcellular location">
    <subcellularLocation>
        <location evidence="1">Chromosome</location>
        <location evidence="1">Centromere</location>
    </subcellularLocation>
</comment>
<dbReference type="OrthoDB" id="6735200at2759"/>
<evidence type="ECO:0000256" key="3">
    <source>
        <dbReference type="ARBA" id="ARBA00022454"/>
    </source>
</evidence>
<dbReference type="Proteomes" id="UP001153712">
    <property type="component" value="Chromosome 6"/>
</dbReference>
<evidence type="ECO:0000313" key="11">
    <source>
        <dbReference type="EMBL" id="CAG9863003.1"/>
    </source>
</evidence>
<feature type="domain" description="Kinetochore protein Nuf2 N-terminal" evidence="10">
    <location>
        <begin position="13"/>
        <end position="117"/>
    </location>
</feature>
<feature type="coiled-coil region" evidence="9">
    <location>
        <begin position="131"/>
        <end position="251"/>
    </location>
</feature>
<dbReference type="InterPro" id="IPR005549">
    <property type="entry name" value="Kinetochore_Nuf2_N"/>
</dbReference>
<dbReference type="InterPro" id="IPR038275">
    <property type="entry name" value="Nuf2_N_sf"/>
</dbReference>
<evidence type="ECO:0000256" key="2">
    <source>
        <dbReference type="ARBA" id="ARBA00005498"/>
    </source>
</evidence>
<evidence type="ECO:0000256" key="6">
    <source>
        <dbReference type="ARBA" id="ARBA00023054"/>
    </source>
</evidence>
<dbReference type="Gene3D" id="1.10.418.60">
    <property type="entry name" value="Ncd80 complex, Nuf2 subunit"/>
    <property type="match status" value="1"/>
</dbReference>
<gene>
    <name evidence="11" type="ORF">PHYEVI_LOCUS9304</name>
</gene>
<comment type="similarity">
    <text evidence="2">Belongs to the NUF2 family.</text>
</comment>
<evidence type="ECO:0000313" key="12">
    <source>
        <dbReference type="Proteomes" id="UP001153712"/>
    </source>
</evidence>
<sequence length="407" mass="47454">MDLVKEIKMYWPDMEIATNNLKTPTTFFIMDLFTRFLKEVKKMDLICCNLNEEVEEIDVIEDEKSIYMKLKTFPIFEMVDINLMLSDIIAPSSKRTKVITKIIVNFLNLYQTCLPDVHASITPALEAIDDYNKICNEREAFEEEIPQLQARKTELINNNAVLVDSIKKLEKKEEEAQIVHNESEEYRKTLKSFEDEVGNIKNSNIALEEEIAHLSSEIVPPEEFTTAKVSLDKLKAEVHNMEAYETGLQQEIKNIIKMHDHAMECTYNIPNEINTMTPKWSLLKEQREELCNQLATLKDDYSAIKSSHDKVIADMLNCEKSLVKLKQNITTTKKIVELKANSLMKLRLESIKTNKENMRKFSIRIEELKQSISKLEDAKGKFLEEFKKEYEEALKEREQFFCSLNLK</sequence>
<protein>
    <recommendedName>
        <fullName evidence="10">Kinetochore protein Nuf2 N-terminal domain-containing protein</fullName>
    </recommendedName>
</protein>
<evidence type="ECO:0000259" key="10">
    <source>
        <dbReference type="Pfam" id="PF03800"/>
    </source>
</evidence>
<keyword evidence="8" id="KW-0137">Centromere</keyword>
<organism evidence="11 12">
    <name type="scientific">Phyllotreta striolata</name>
    <name type="common">Striped flea beetle</name>
    <name type="synonym">Crioceris striolata</name>
    <dbReference type="NCBI Taxonomy" id="444603"/>
    <lineage>
        <taxon>Eukaryota</taxon>
        <taxon>Metazoa</taxon>
        <taxon>Ecdysozoa</taxon>
        <taxon>Arthropoda</taxon>
        <taxon>Hexapoda</taxon>
        <taxon>Insecta</taxon>
        <taxon>Pterygota</taxon>
        <taxon>Neoptera</taxon>
        <taxon>Endopterygota</taxon>
        <taxon>Coleoptera</taxon>
        <taxon>Polyphaga</taxon>
        <taxon>Cucujiformia</taxon>
        <taxon>Chrysomeloidea</taxon>
        <taxon>Chrysomelidae</taxon>
        <taxon>Galerucinae</taxon>
        <taxon>Alticini</taxon>
        <taxon>Phyllotreta</taxon>
    </lineage>
</organism>
<keyword evidence="5" id="KW-0498">Mitosis</keyword>
<evidence type="ECO:0000256" key="5">
    <source>
        <dbReference type="ARBA" id="ARBA00022776"/>
    </source>
</evidence>
<keyword evidence="4" id="KW-0132">Cell division</keyword>
<evidence type="ECO:0000256" key="4">
    <source>
        <dbReference type="ARBA" id="ARBA00022618"/>
    </source>
</evidence>
<keyword evidence="3" id="KW-0158">Chromosome</keyword>
<evidence type="ECO:0000256" key="1">
    <source>
        <dbReference type="ARBA" id="ARBA00004584"/>
    </source>
</evidence>
<evidence type="ECO:0000256" key="8">
    <source>
        <dbReference type="ARBA" id="ARBA00023328"/>
    </source>
</evidence>
<feature type="coiled-coil region" evidence="9">
    <location>
        <begin position="351"/>
        <end position="403"/>
    </location>
</feature>
<dbReference type="Pfam" id="PF03800">
    <property type="entry name" value="Nuf2"/>
    <property type="match status" value="1"/>
</dbReference>
<keyword evidence="12" id="KW-1185">Reference proteome</keyword>
<keyword evidence="6 9" id="KW-0175">Coiled coil</keyword>